<dbReference type="GO" id="GO:0006357">
    <property type="term" value="P:regulation of transcription by RNA polymerase II"/>
    <property type="evidence" value="ECO:0007669"/>
    <property type="project" value="TreeGrafter"/>
</dbReference>
<feature type="compositionally biased region" description="Low complexity" evidence="6">
    <location>
        <begin position="610"/>
        <end position="620"/>
    </location>
</feature>
<sequence length="661" mass="71989">MASRLVVYSTPVSINSSLLKHQPDAVPSIDELERLQAELIQAKQSALERGRKAEEDIRTIKESVRRITEREKGKYKAVDEVKRERDYTPLPEADDIKPSSAFHGSSLKSRHSHPTNALPTSSSRSSVDPRRSAADELKKKKKKRKREGGDSDVEPDIQRPRKLSPPLVHATNHPPPAKVPKPSVLSTVPHNKNVSGPDFSVPPTQQLLPPRPPIPPPPIPGPSKPIEVTEDFSKAKVPAQILVSTFYTSIEPYIRNIKEEDVGFLEYTGDEVEPFVMPKLGRHYLDVWEDQDQGILPASSILVEPQIAPPSTFAAPTPKWDPSTLSEPDLVGEEKGHGPLTERVISALLPIPDVINQWKGVKAAEDAMEGRPGGSGAAAARRERLNVTDLEARIRDTMRYHGLIDAVPDFTEKVDDPIATALREAQRELRQVLATNKARKARLAAIARDRLGYQEYLELRDSIDKNITTLYAKLQKKDAPKANKKKKKPLQGAAAAAAANAAANAAKAAKGSVAPEDQPLTLAPCPAALGLTPDEDSFLTVNDQLKQLVETRRQWVDTVGSIFDQKEAENPGRIYGLPKESIYLGIEEEVNAMMPPEPPKASSSSNVTINGASGQSAPSGGPNGMVQNGYTGGISRSNGSFTVNSSHKGKERAKNDAMDIG</sequence>
<evidence type="ECO:0000313" key="7">
    <source>
        <dbReference type="EMBL" id="KAG5171002.1"/>
    </source>
</evidence>
<evidence type="ECO:0000256" key="1">
    <source>
        <dbReference type="ARBA" id="ARBA00004123"/>
    </source>
</evidence>
<feature type="region of interest" description="Disordered" evidence="6">
    <location>
        <begin position="593"/>
        <end position="661"/>
    </location>
</feature>
<dbReference type="GO" id="GO:0003713">
    <property type="term" value="F:transcription coactivator activity"/>
    <property type="evidence" value="ECO:0007669"/>
    <property type="project" value="TreeGrafter"/>
</dbReference>
<feature type="compositionally biased region" description="Polar residues" evidence="6">
    <location>
        <begin position="184"/>
        <end position="194"/>
    </location>
</feature>
<evidence type="ECO:0000256" key="5">
    <source>
        <dbReference type="ARBA" id="ARBA00023242"/>
    </source>
</evidence>
<accession>A0A8H8CLL3</accession>
<name>A0A8H8CLL3_PSICU</name>
<evidence type="ECO:0000256" key="2">
    <source>
        <dbReference type="ARBA" id="ARBA00005330"/>
    </source>
</evidence>
<dbReference type="OrthoDB" id="1232at2759"/>
<feature type="compositionally biased region" description="Polar residues" evidence="6">
    <location>
        <begin position="625"/>
        <end position="646"/>
    </location>
</feature>
<feature type="compositionally biased region" description="Pro residues" evidence="6">
    <location>
        <begin position="209"/>
        <end position="223"/>
    </location>
</feature>
<dbReference type="InterPro" id="IPR019340">
    <property type="entry name" value="Histone_AcTrfase_su3"/>
</dbReference>
<dbReference type="PANTHER" id="PTHR13556">
    <property type="entry name" value="TRANSCRIPTIONAL ADAPTER 3-RELATED"/>
    <property type="match status" value="1"/>
</dbReference>
<evidence type="ECO:0000256" key="3">
    <source>
        <dbReference type="ARBA" id="ARBA00023015"/>
    </source>
</evidence>
<dbReference type="PANTHER" id="PTHR13556:SF2">
    <property type="entry name" value="TRANSCRIPTIONAL ADAPTER 3"/>
    <property type="match status" value="1"/>
</dbReference>
<feature type="region of interest" description="Disordered" evidence="6">
    <location>
        <begin position="69"/>
        <end position="224"/>
    </location>
</feature>
<reference evidence="7" key="1">
    <citation type="submission" date="2021-02" db="EMBL/GenBank/DDBJ databases">
        <title>Psilocybe cubensis genome.</title>
        <authorList>
            <person name="Mckernan K.J."/>
            <person name="Crawford S."/>
            <person name="Trippe A."/>
            <person name="Kane L.T."/>
            <person name="Mclaughlin S."/>
        </authorList>
    </citation>
    <scope>NUCLEOTIDE SEQUENCE [LARGE SCALE GENOMIC DNA]</scope>
    <source>
        <strain evidence="7">MGC-MH-2018</strain>
    </source>
</reference>
<comment type="subcellular location">
    <subcellularLocation>
        <location evidence="1">Nucleus</location>
    </subcellularLocation>
</comment>
<feature type="compositionally biased region" description="Basic and acidic residues" evidence="6">
    <location>
        <begin position="652"/>
        <end position="661"/>
    </location>
</feature>
<proteinExistence type="inferred from homology"/>
<evidence type="ECO:0000256" key="4">
    <source>
        <dbReference type="ARBA" id="ARBA00023163"/>
    </source>
</evidence>
<dbReference type="GO" id="GO:0000124">
    <property type="term" value="C:SAGA complex"/>
    <property type="evidence" value="ECO:0007669"/>
    <property type="project" value="TreeGrafter"/>
</dbReference>
<dbReference type="AlphaFoldDB" id="A0A8H8CLL3"/>
<keyword evidence="3" id="KW-0805">Transcription regulation</keyword>
<evidence type="ECO:0000256" key="6">
    <source>
        <dbReference type="SAM" id="MobiDB-lite"/>
    </source>
</evidence>
<feature type="compositionally biased region" description="Basic and acidic residues" evidence="6">
    <location>
        <begin position="69"/>
        <end position="87"/>
    </location>
</feature>
<organism evidence="7">
    <name type="scientific">Psilocybe cubensis</name>
    <name type="common">Psychedelic mushroom</name>
    <name type="synonym">Stropharia cubensis</name>
    <dbReference type="NCBI Taxonomy" id="181762"/>
    <lineage>
        <taxon>Eukaryota</taxon>
        <taxon>Fungi</taxon>
        <taxon>Dikarya</taxon>
        <taxon>Basidiomycota</taxon>
        <taxon>Agaricomycotina</taxon>
        <taxon>Agaricomycetes</taxon>
        <taxon>Agaricomycetidae</taxon>
        <taxon>Agaricales</taxon>
        <taxon>Agaricineae</taxon>
        <taxon>Strophariaceae</taxon>
        <taxon>Psilocybe</taxon>
    </lineage>
</organism>
<keyword evidence="5" id="KW-0539">Nucleus</keyword>
<dbReference type="EMBL" id="JAFIQS010000003">
    <property type="protein sequence ID" value="KAG5171002.1"/>
    <property type="molecule type" value="Genomic_DNA"/>
</dbReference>
<keyword evidence="4" id="KW-0804">Transcription</keyword>
<gene>
    <name evidence="7" type="ORF">JR316_003079</name>
</gene>
<comment type="similarity">
    <text evidence="2">Belongs to the NGG1 family.</text>
</comment>
<dbReference type="Pfam" id="PF10198">
    <property type="entry name" value="Ada3"/>
    <property type="match status" value="1"/>
</dbReference>
<dbReference type="GO" id="GO:0005634">
    <property type="term" value="C:nucleus"/>
    <property type="evidence" value="ECO:0007669"/>
    <property type="project" value="UniProtKB-SubCell"/>
</dbReference>
<comment type="caution">
    <text evidence="7">The sequence shown here is derived from an EMBL/GenBank/DDBJ whole genome shotgun (WGS) entry which is preliminary data.</text>
</comment>
<feature type="compositionally biased region" description="Basic and acidic residues" evidence="6">
    <location>
        <begin position="127"/>
        <end position="138"/>
    </location>
</feature>
<protein>
    <submittedName>
        <fullName evidence="7">Uncharacterized protein</fullName>
    </submittedName>
</protein>